<sequence>MIQQDLPKPSITKPECLQVRHDSPDWMTGIRGYLTAGTLPDDPLEAKKMRVTAARYTLIAGELYKRGFSTPLLKCLTPDQVHYVLQEIQEGVCGTHSGGRTLAAKVFRAGYYWPTLVADCSNFIQRCKPCQQHGPLTHQPPEGLHSIATPWPFSIWGMDILGPFPPAKGQVKFLVVAVDHFTKWIEAEALATITANNIQKFFWKNSNGQAEAANKVILKKLKRRLGQAKGTWPDQLPEILWAYRCTPQSSTKETPFRLTYGTDAMIPVEVGEPSLKRTQFDEDSNRETLNVQMDLVDEAREQALVNMEACRTRLEKKIRTKVKPREFQAGDLVWRVTGEARKDKAQGKLAPNWDGPFRIMHNLKNGAYKLEELSGKAIPRTWNATHLKHYFS</sequence>
<gene>
    <name evidence="2" type="ORF">KK1_041104</name>
</gene>
<name>A0A151R599_CAJCA</name>
<dbReference type="Gramene" id="C.cajan_42909.t">
    <property type="protein sequence ID" value="C.cajan_42909.t"/>
    <property type="gene ID" value="C.cajan_42909"/>
</dbReference>
<dbReference type="GO" id="GO:0003676">
    <property type="term" value="F:nucleic acid binding"/>
    <property type="evidence" value="ECO:0007669"/>
    <property type="project" value="InterPro"/>
</dbReference>
<dbReference type="Proteomes" id="UP000075243">
    <property type="component" value="Unassembled WGS sequence"/>
</dbReference>
<dbReference type="Gene3D" id="3.30.420.10">
    <property type="entry name" value="Ribonuclease H-like superfamily/Ribonuclease H"/>
    <property type="match status" value="2"/>
</dbReference>
<dbReference type="AlphaFoldDB" id="A0A151R599"/>
<keyword evidence="3" id="KW-1185">Reference proteome</keyword>
<dbReference type="Pfam" id="PF17921">
    <property type="entry name" value="Integrase_H2C2"/>
    <property type="match status" value="1"/>
</dbReference>
<accession>A0A151R599</accession>
<evidence type="ECO:0000313" key="3">
    <source>
        <dbReference type="Proteomes" id="UP000075243"/>
    </source>
</evidence>
<feature type="domain" description="Integrase zinc-binding" evidence="1">
    <location>
        <begin position="83"/>
        <end position="133"/>
    </location>
</feature>
<dbReference type="Gene3D" id="1.10.340.70">
    <property type="match status" value="1"/>
</dbReference>
<organism evidence="2 3">
    <name type="scientific">Cajanus cajan</name>
    <name type="common">Pigeon pea</name>
    <name type="synonym">Cajanus indicus</name>
    <dbReference type="NCBI Taxonomy" id="3821"/>
    <lineage>
        <taxon>Eukaryota</taxon>
        <taxon>Viridiplantae</taxon>
        <taxon>Streptophyta</taxon>
        <taxon>Embryophyta</taxon>
        <taxon>Tracheophyta</taxon>
        <taxon>Spermatophyta</taxon>
        <taxon>Magnoliopsida</taxon>
        <taxon>eudicotyledons</taxon>
        <taxon>Gunneridae</taxon>
        <taxon>Pentapetalae</taxon>
        <taxon>rosids</taxon>
        <taxon>fabids</taxon>
        <taxon>Fabales</taxon>
        <taxon>Fabaceae</taxon>
        <taxon>Papilionoideae</taxon>
        <taxon>50 kb inversion clade</taxon>
        <taxon>NPAAA clade</taxon>
        <taxon>indigoferoid/millettioid clade</taxon>
        <taxon>Phaseoleae</taxon>
        <taxon>Cajanus</taxon>
    </lineage>
</organism>
<dbReference type="PANTHER" id="PTHR48475">
    <property type="entry name" value="RIBONUCLEASE H"/>
    <property type="match status" value="1"/>
</dbReference>
<protein>
    <submittedName>
        <fullName evidence="2">Gypsy retrotransposon integrase-like protein 1</fullName>
    </submittedName>
</protein>
<evidence type="ECO:0000259" key="1">
    <source>
        <dbReference type="Pfam" id="PF17921"/>
    </source>
</evidence>
<dbReference type="SUPFAM" id="SSF53098">
    <property type="entry name" value="Ribonuclease H-like"/>
    <property type="match status" value="1"/>
</dbReference>
<dbReference type="OMA" id="AQSECQP"/>
<evidence type="ECO:0000313" key="2">
    <source>
        <dbReference type="EMBL" id="KYP37686.1"/>
    </source>
</evidence>
<reference evidence="2" key="1">
    <citation type="journal article" date="2012" name="Nat. Biotechnol.">
        <title>Draft genome sequence of pigeonpea (Cajanus cajan), an orphan legume crop of resource-poor farmers.</title>
        <authorList>
            <person name="Varshney R.K."/>
            <person name="Chen W."/>
            <person name="Li Y."/>
            <person name="Bharti A.K."/>
            <person name="Saxena R.K."/>
            <person name="Schlueter J.A."/>
            <person name="Donoghue M.T."/>
            <person name="Azam S."/>
            <person name="Fan G."/>
            <person name="Whaley A.M."/>
            <person name="Farmer A.D."/>
            <person name="Sheridan J."/>
            <person name="Iwata A."/>
            <person name="Tuteja R."/>
            <person name="Penmetsa R.V."/>
            <person name="Wu W."/>
            <person name="Upadhyaya H.D."/>
            <person name="Yang S.P."/>
            <person name="Shah T."/>
            <person name="Saxena K.B."/>
            <person name="Michael T."/>
            <person name="McCombie W.R."/>
            <person name="Yang B."/>
            <person name="Zhang G."/>
            <person name="Yang H."/>
            <person name="Wang J."/>
            <person name="Spillane C."/>
            <person name="Cook D.R."/>
            <person name="May G.D."/>
            <person name="Xu X."/>
            <person name="Jackson S.A."/>
        </authorList>
    </citation>
    <scope>NUCLEOTIDE SEQUENCE [LARGE SCALE GENOMIC DNA]</scope>
</reference>
<dbReference type="EMBL" id="KQ484079">
    <property type="protein sequence ID" value="KYP37686.1"/>
    <property type="molecule type" value="Genomic_DNA"/>
</dbReference>
<dbReference type="InterPro" id="IPR036397">
    <property type="entry name" value="RNaseH_sf"/>
</dbReference>
<dbReference type="InterPro" id="IPR012337">
    <property type="entry name" value="RNaseH-like_sf"/>
</dbReference>
<dbReference type="PANTHER" id="PTHR48475:SF2">
    <property type="entry name" value="RIBONUCLEASE H"/>
    <property type="match status" value="1"/>
</dbReference>
<proteinExistence type="predicted"/>
<dbReference type="InterPro" id="IPR041588">
    <property type="entry name" value="Integrase_H2C2"/>
</dbReference>